<dbReference type="GO" id="GO:0005576">
    <property type="term" value="C:extracellular region"/>
    <property type="evidence" value="ECO:0007669"/>
    <property type="project" value="TreeGrafter"/>
</dbReference>
<feature type="active site" description="Proton donor/acceptor" evidence="6">
    <location>
        <position position="198"/>
    </location>
</feature>
<comment type="pathway">
    <text evidence="1 6">Cell wall biogenesis; peptidoglycan biosynthesis.</text>
</comment>
<keyword evidence="5 6" id="KW-0961">Cell wall biogenesis/degradation</keyword>
<evidence type="ECO:0000256" key="5">
    <source>
        <dbReference type="ARBA" id="ARBA00023316"/>
    </source>
</evidence>
<gene>
    <name evidence="9" type="ORF">FKZ61_07585</name>
</gene>
<keyword evidence="2" id="KW-0808">Transferase</keyword>
<feature type="active site" description="Nucleophile" evidence="6">
    <location>
        <position position="214"/>
    </location>
</feature>
<dbReference type="OrthoDB" id="160089at2"/>
<feature type="transmembrane region" description="Helical" evidence="7">
    <location>
        <begin position="21"/>
        <end position="41"/>
    </location>
</feature>
<dbReference type="PROSITE" id="PS52029">
    <property type="entry name" value="LD_TPASE"/>
    <property type="match status" value="1"/>
</dbReference>
<keyword evidence="3 6" id="KW-0133">Cell shape</keyword>
<evidence type="ECO:0000256" key="3">
    <source>
        <dbReference type="ARBA" id="ARBA00022960"/>
    </source>
</evidence>
<keyword evidence="10" id="KW-1185">Reference proteome</keyword>
<reference evidence="9 10" key="1">
    <citation type="submission" date="2019-06" db="EMBL/GenBank/DDBJ databases">
        <title>Genome sequence of Litorilinea aerophila BAA-2444.</title>
        <authorList>
            <person name="Maclea K.S."/>
            <person name="Maurais E.G."/>
            <person name="Iannazzi L.C."/>
        </authorList>
    </citation>
    <scope>NUCLEOTIDE SEQUENCE [LARGE SCALE GENOMIC DNA]</scope>
    <source>
        <strain evidence="9 10">ATCC BAA-2444</strain>
    </source>
</reference>
<dbReference type="GO" id="GO:0016740">
    <property type="term" value="F:transferase activity"/>
    <property type="evidence" value="ECO:0007669"/>
    <property type="project" value="UniProtKB-KW"/>
</dbReference>
<comment type="caution">
    <text evidence="9">The sequence shown here is derived from an EMBL/GenBank/DDBJ whole genome shotgun (WGS) entry which is preliminary data.</text>
</comment>
<dbReference type="CDD" id="cd16913">
    <property type="entry name" value="YkuD_like"/>
    <property type="match status" value="1"/>
</dbReference>
<keyword evidence="7" id="KW-0812">Transmembrane</keyword>
<dbReference type="InterPro" id="IPR038063">
    <property type="entry name" value="Transpep_catalytic_dom"/>
</dbReference>
<dbReference type="UniPathway" id="UPA00219"/>
<dbReference type="InterPro" id="IPR005490">
    <property type="entry name" value="LD_TPept_cat_dom"/>
</dbReference>
<dbReference type="Pfam" id="PF03734">
    <property type="entry name" value="YkuD"/>
    <property type="match status" value="1"/>
</dbReference>
<dbReference type="Proteomes" id="UP000317371">
    <property type="component" value="Unassembled WGS sequence"/>
</dbReference>
<dbReference type="AlphaFoldDB" id="A0A540VHU8"/>
<dbReference type="FunCoup" id="A0A540VHU8">
    <property type="interactions" value="17"/>
</dbReference>
<evidence type="ECO:0000256" key="1">
    <source>
        <dbReference type="ARBA" id="ARBA00004752"/>
    </source>
</evidence>
<accession>A0A540VHU8</accession>
<keyword evidence="7" id="KW-0472">Membrane</keyword>
<evidence type="ECO:0000259" key="8">
    <source>
        <dbReference type="PROSITE" id="PS52029"/>
    </source>
</evidence>
<organism evidence="9 10">
    <name type="scientific">Litorilinea aerophila</name>
    <dbReference type="NCBI Taxonomy" id="1204385"/>
    <lineage>
        <taxon>Bacteria</taxon>
        <taxon>Bacillati</taxon>
        <taxon>Chloroflexota</taxon>
        <taxon>Caldilineae</taxon>
        <taxon>Caldilineales</taxon>
        <taxon>Caldilineaceae</taxon>
        <taxon>Litorilinea</taxon>
    </lineage>
</organism>
<dbReference type="PANTHER" id="PTHR30582">
    <property type="entry name" value="L,D-TRANSPEPTIDASE"/>
    <property type="match status" value="1"/>
</dbReference>
<dbReference type="GO" id="GO:0071555">
    <property type="term" value="P:cell wall organization"/>
    <property type="evidence" value="ECO:0007669"/>
    <property type="project" value="UniProtKB-UniRule"/>
</dbReference>
<evidence type="ECO:0000313" key="10">
    <source>
        <dbReference type="Proteomes" id="UP000317371"/>
    </source>
</evidence>
<protein>
    <submittedName>
        <fullName evidence="9">L,D-transpeptidase family protein</fullName>
    </submittedName>
</protein>
<evidence type="ECO:0000256" key="7">
    <source>
        <dbReference type="SAM" id="Phobius"/>
    </source>
</evidence>
<dbReference type="Gene3D" id="2.40.440.10">
    <property type="entry name" value="L,D-transpeptidase catalytic domain-like"/>
    <property type="match status" value="1"/>
</dbReference>
<keyword evidence="7" id="KW-1133">Transmembrane helix</keyword>
<dbReference type="InterPro" id="IPR050979">
    <property type="entry name" value="LD-transpeptidase"/>
</dbReference>
<evidence type="ECO:0000256" key="2">
    <source>
        <dbReference type="ARBA" id="ARBA00022679"/>
    </source>
</evidence>
<sequence>MVQCQYWEAFMDKLFLWRVRILCWMVGSGLLLGLGWTPLAVHAQHARQIPPASMQSPAQLDNLPPLPFSRPLIRPPASTFRTGADGFPSGEAPSVRGLMDAPDPATSPAVQAARVKGEKWIEVDLSEQKVYAYEGDRRVNTFVVSTGLPGTPTVTGEFRMWIRTPIQDMSGGNRAAGTYYYLKDVQWVQYFYQDYAFHGTYWHNNFGQPMSRGCVNMTNEDAQWLFEWAFPQWNGERGWFKPTEENATLVIVHP</sequence>
<dbReference type="GO" id="GO:0071972">
    <property type="term" value="F:peptidoglycan L,D-transpeptidase activity"/>
    <property type="evidence" value="ECO:0007669"/>
    <property type="project" value="TreeGrafter"/>
</dbReference>
<feature type="domain" description="L,D-TPase catalytic" evidence="8">
    <location>
        <begin position="119"/>
        <end position="253"/>
    </location>
</feature>
<name>A0A540VHU8_9CHLR</name>
<proteinExistence type="predicted"/>
<evidence type="ECO:0000313" key="9">
    <source>
        <dbReference type="EMBL" id="TQE96345.1"/>
    </source>
</evidence>
<evidence type="ECO:0000256" key="6">
    <source>
        <dbReference type="PROSITE-ProRule" id="PRU01373"/>
    </source>
</evidence>
<dbReference type="EMBL" id="VIGC01000008">
    <property type="protein sequence ID" value="TQE96345.1"/>
    <property type="molecule type" value="Genomic_DNA"/>
</dbReference>
<dbReference type="GO" id="GO:0018104">
    <property type="term" value="P:peptidoglycan-protein cross-linking"/>
    <property type="evidence" value="ECO:0007669"/>
    <property type="project" value="TreeGrafter"/>
</dbReference>
<keyword evidence="4 6" id="KW-0573">Peptidoglycan synthesis</keyword>
<dbReference type="SUPFAM" id="SSF141523">
    <property type="entry name" value="L,D-transpeptidase catalytic domain-like"/>
    <property type="match status" value="1"/>
</dbReference>
<dbReference type="PANTHER" id="PTHR30582:SF2">
    <property type="entry name" value="L,D-TRANSPEPTIDASE YCIB-RELATED"/>
    <property type="match status" value="1"/>
</dbReference>
<dbReference type="GO" id="GO:0008360">
    <property type="term" value="P:regulation of cell shape"/>
    <property type="evidence" value="ECO:0007669"/>
    <property type="project" value="UniProtKB-UniRule"/>
</dbReference>
<dbReference type="InParanoid" id="A0A540VHU8"/>
<evidence type="ECO:0000256" key="4">
    <source>
        <dbReference type="ARBA" id="ARBA00022984"/>
    </source>
</evidence>